<dbReference type="InterPro" id="IPR036761">
    <property type="entry name" value="TTHA0802/YceI-like_sf"/>
</dbReference>
<dbReference type="AlphaFoldDB" id="A0A7I9VR07"/>
<keyword evidence="3" id="KW-1185">Reference proteome</keyword>
<dbReference type="EMBL" id="BJTG01000007">
    <property type="protein sequence ID" value="GEJ58407.1"/>
    <property type="molecule type" value="Genomic_DNA"/>
</dbReference>
<proteinExistence type="predicted"/>
<sequence>MATYGPDAARCVVLTFREGVLAGVGHDLALRVTRLEVTVEGETVSARVDASSLRVVTAMHEGRPAPNELRAGDKADIEATIRRSVLRADRFPEIRFSSTAVAKRGDGYELTGQLAIAGVTREVTLPVQREGDRLVTEVRLHQPDFGIRPHRALMGTLRVRADVVVRASVPCPKAAG</sequence>
<dbReference type="SMART" id="SM00867">
    <property type="entry name" value="YceI"/>
    <property type="match status" value="1"/>
</dbReference>
<protein>
    <recommendedName>
        <fullName evidence="1">Lipid/polyisoprenoid-binding YceI-like domain-containing protein</fullName>
    </recommendedName>
</protein>
<evidence type="ECO:0000313" key="3">
    <source>
        <dbReference type="Proteomes" id="UP000503640"/>
    </source>
</evidence>
<dbReference type="Pfam" id="PF04264">
    <property type="entry name" value="YceI"/>
    <property type="match status" value="1"/>
</dbReference>
<feature type="domain" description="Lipid/polyisoprenoid-binding YceI-like" evidence="1">
    <location>
        <begin position="3"/>
        <end position="166"/>
    </location>
</feature>
<reference evidence="3" key="1">
    <citation type="journal article" date="2020" name="Appl. Environ. Microbiol.">
        <title>Diazotrophic Anaeromyxobacter Isolates from Soils.</title>
        <authorList>
            <person name="Masuda Y."/>
            <person name="Yamanaka H."/>
            <person name="Xu Z.X."/>
            <person name="Shiratori Y."/>
            <person name="Aono T."/>
            <person name="Amachi S."/>
            <person name="Senoo K."/>
            <person name="Itoh H."/>
        </authorList>
    </citation>
    <scope>NUCLEOTIDE SEQUENCE [LARGE SCALE GENOMIC DNA]</scope>
    <source>
        <strain evidence="3">R267</strain>
    </source>
</reference>
<gene>
    <name evidence="2" type="ORF">AMYX_31480</name>
</gene>
<dbReference type="Gene3D" id="2.40.128.110">
    <property type="entry name" value="Lipid/polyisoprenoid-binding, YceI-like"/>
    <property type="match status" value="1"/>
</dbReference>
<comment type="caution">
    <text evidence="2">The sequence shown here is derived from an EMBL/GenBank/DDBJ whole genome shotgun (WGS) entry which is preliminary data.</text>
</comment>
<dbReference type="Proteomes" id="UP000503640">
    <property type="component" value="Unassembled WGS sequence"/>
</dbReference>
<dbReference type="InterPro" id="IPR007372">
    <property type="entry name" value="Lipid/polyisoprenoid-bd_YceI"/>
</dbReference>
<name>A0A7I9VR07_9BACT</name>
<dbReference type="RefSeq" id="WP_176066916.1">
    <property type="nucleotide sequence ID" value="NZ_BJTG01000007.1"/>
</dbReference>
<accession>A0A7I9VR07</accession>
<evidence type="ECO:0000313" key="2">
    <source>
        <dbReference type="EMBL" id="GEJ58407.1"/>
    </source>
</evidence>
<evidence type="ECO:0000259" key="1">
    <source>
        <dbReference type="SMART" id="SM00867"/>
    </source>
</evidence>
<organism evidence="2 3">
    <name type="scientific">Anaeromyxobacter diazotrophicus</name>
    <dbReference type="NCBI Taxonomy" id="2590199"/>
    <lineage>
        <taxon>Bacteria</taxon>
        <taxon>Pseudomonadati</taxon>
        <taxon>Myxococcota</taxon>
        <taxon>Myxococcia</taxon>
        <taxon>Myxococcales</taxon>
        <taxon>Cystobacterineae</taxon>
        <taxon>Anaeromyxobacteraceae</taxon>
        <taxon>Anaeromyxobacter</taxon>
    </lineage>
</organism>
<dbReference type="SUPFAM" id="SSF101874">
    <property type="entry name" value="YceI-like"/>
    <property type="match status" value="1"/>
</dbReference>